<feature type="transmembrane region" description="Helical" evidence="8">
    <location>
        <begin position="21"/>
        <end position="43"/>
    </location>
</feature>
<dbReference type="RefSeq" id="WP_058258675.1">
    <property type="nucleotide sequence ID" value="NZ_DUPS01000009.1"/>
</dbReference>
<comment type="subcellular location">
    <subcellularLocation>
        <location evidence="1">Cell membrane</location>
        <topology evidence="1">Multi-pass membrane protein</topology>
    </subcellularLocation>
</comment>
<evidence type="ECO:0000256" key="2">
    <source>
        <dbReference type="ARBA" id="ARBA00010735"/>
    </source>
</evidence>
<evidence type="ECO:0000256" key="4">
    <source>
        <dbReference type="ARBA" id="ARBA00022475"/>
    </source>
</evidence>
<dbReference type="OrthoDB" id="3177005at2"/>
<comment type="similarity">
    <text evidence="2">Belongs to the AzlC family.</text>
</comment>
<sequence>MKRRRKDDFKYGIKRGLPIALGYIPVSFTFGLMAVSGGIPVWMAVFISLSNLTSAGQFAGTNLIIGGAGYLEIILTTFIINIRYMLMSLSLTQKLDSSITFPKRFIIGYGITDEIFTVASVEETSLTFPYFIGLIIGPVLGWTSGTALGAIICSALPESLGSAMGIALYGMFIAIVLPVAKKSKPVIITVAISVIAICILKYIPIFKAISSGFRVIIATIIGAGISAFLFPIEENPGTEHKD</sequence>
<feature type="transmembrane region" description="Helical" evidence="8">
    <location>
        <begin position="160"/>
        <end position="180"/>
    </location>
</feature>
<evidence type="ECO:0000256" key="8">
    <source>
        <dbReference type="SAM" id="Phobius"/>
    </source>
</evidence>
<dbReference type="GO" id="GO:0005886">
    <property type="term" value="C:plasma membrane"/>
    <property type="evidence" value="ECO:0007669"/>
    <property type="project" value="UniProtKB-SubCell"/>
</dbReference>
<evidence type="ECO:0000256" key="6">
    <source>
        <dbReference type="ARBA" id="ARBA00022989"/>
    </source>
</evidence>
<accession>A0A0K8J799</accession>
<feature type="transmembrane region" description="Helical" evidence="8">
    <location>
        <begin position="215"/>
        <end position="232"/>
    </location>
</feature>
<keyword evidence="7 8" id="KW-0472">Membrane</keyword>
<evidence type="ECO:0000256" key="3">
    <source>
        <dbReference type="ARBA" id="ARBA00022448"/>
    </source>
</evidence>
<protein>
    <submittedName>
        <fullName evidence="9">Putative membrane protein</fullName>
    </submittedName>
</protein>
<organism evidence="9 10">
    <name type="scientific">Herbinix luporum</name>
    <dbReference type="NCBI Taxonomy" id="1679721"/>
    <lineage>
        <taxon>Bacteria</taxon>
        <taxon>Bacillati</taxon>
        <taxon>Bacillota</taxon>
        <taxon>Clostridia</taxon>
        <taxon>Lachnospirales</taxon>
        <taxon>Lachnospiraceae</taxon>
        <taxon>Herbinix</taxon>
    </lineage>
</organism>
<evidence type="ECO:0000256" key="5">
    <source>
        <dbReference type="ARBA" id="ARBA00022692"/>
    </source>
</evidence>
<dbReference type="Pfam" id="PF03591">
    <property type="entry name" value="AzlC"/>
    <property type="match status" value="1"/>
</dbReference>
<keyword evidence="10" id="KW-1185">Reference proteome</keyword>
<keyword evidence="5 8" id="KW-0812">Transmembrane</keyword>
<feature type="transmembrane region" description="Helical" evidence="8">
    <location>
        <begin position="63"/>
        <end position="84"/>
    </location>
</feature>
<proteinExistence type="inferred from homology"/>
<keyword evidence="4" id="KW-1003">Cell membrane</keyword>
<dbReference type="PANTHER" id="PTHR34979:SF1">
    <property type="entry name" value="INNER MEMBRANE PROTEIN YGAZ"/>
    <property type="match status" value="1"/>
</dbReference>
<dbReference type="AlphaFoldDB" id="A0A0K8J799"/>
<gene>
    <name evidence="9" type="ORF">SD1D_1890</name>
</gene>
<dbReference type="KEGG" id="hsd:SD1D_1890"/>
<dbReference type="Proteomes" id="UP000196053">
    <property type="component" value="Chromosome I"/>
</dbReference>
<dbReference type="InterPro" id="IPR011606">
    <property type="entry name" value="Brnchd-chn_aa_trnsp_permease"/>
</dbReference>
<keyword evidence="3" id="KW-0813">Transport</keyword>
<name>A0A0K8J799_9FIRM</name>
<evidence type="ECO:0000256" key="7">
    <source>
        <dbReference type="ARBA" id="ARBA00023136"/>
    </source>
</evidence>
<dbReference type="EMBL" id="LN879430">
    <property type="protein sequence ID" value="CUH93430.1"/>
    <property type="molecule type" value="Genomic_DNA"/>
</dbReference>
<evidence type="ECO:0000256" key="1">
    <source>
        <dbReference type="ARBA" id="ARBA00004651"/>
    </source>
</evidence>
<feature type="transmembrane region" description="Helical" evidence="8">
    <location>
        <begin position="186"/>
        <end position="203"/>
    </location>
</feature>
<reference evidence="10" key="1">
    <citation type="submission" date="2015-09" db="EMBL/GenBank/DDBJ databases">
        <authorList>
            <person name="Wibberg D."/>
        </authorList>
    </citation>
    <scope>NUCLEOTIDE SEQUENCE [LARGE SCALE GENOMIC DNA]</scope>
    <source>
        <strain evidence="10">SD1D</strain>
    </source>
</reference>
<dbReference type="PANTHER" id="PTHR34979">
    <property type="entry name" value="INNER MEMBRANE PROTEIN YGAZ"/>
    <property type="match status" value="1"/>
</dbReference>
<evidence type="ECO:0000313" key="10">
    <source>
        <dbReference type="Proteomes" id="UP000196053"/>
    </source>
</evidence>
<feature type="transmembrane region" description="Helical" evidence="8">
    <location>
        <begin position="127"/>
        <end position="153"/>
    </location>
</feature>
<dbReference type="GO" id="GO:1903785">
    <property type="term" value="P:L-valine transmembrane transport"/>
    <property type="evidence" value="ECO:0007669"/>
    <property type="project" value="TreeGrafter"/>
</dbReference>
<keyword evidence="6 8" id="KW-1133">Transmembrane helix</keyword>
<evidence type="ECO:0000313" key="9">
    <source>
        <dbReference type="EMBL" id="CUH93430.1"/>
    </source>
</evidence>